<proteinExistence type="predicted"/>
<dbReference type="EMBL" id="AHOM02000010">
    <property type="protein sequence ID" value="EJZ41038.1"/>
    <property type="molecule type" value="Genomic_DNA"/>
</dbReference>
<keyword evidence="2" id="KW-1185">Reference proteome</keyword>
<evidence type="ECO:0008006" key="3">
    <source>
        <dbReference type="Google" id="ProtNLM"/>
    </source>
</evidence>
<gene>
    <name evidence="1" type="ORF">LEP1GSC178_1808</name>
</gene>
<name>A0ABN0H6L3_9LEPT</name>
<comment type="caution">
    <text evidence="1">The sequence shown here is derived from an EMBL/GenBank/DDBJ whole genome shotgun (WGS) entry which is preliminary data.</text>
</comment>
<sequence>MKTKFCTFKIRFRFILLFLLFVFSLPSCGVYLLFDDENGYFAEEKKDHFDKMGILGLLQANNNSVPIVFSSNEFTTPTWGPASYSISIGSVPSSWPAQNFQFNVFVQVTCNNVVVTSINEIQGTSSAAQTFSSPDYSGIQMQINGNTADADCESSGYCDITHSVHNPIPQLLSQGQYLGTVRAHFPATCSF</sequence>
<evidence type="ECO:0000313" key="1">
    <source>
        <dbReference type="EMBL" id="EJZ41038.1"/>
    </source>
</evidence>
<protein>
    <recommendedName>
        <fullName evidence="3">Lipoprotein</fullName>
    </recommendedName>
</protein>
<dbReference type="RefSeq" id="WP_008595151.1">
    <property type="nucleotide sequence ID" value="NZ_AHOM02000010.1"/>
</dbReference>
<dbReference type="Proteomes" id="UP000018720">
    <property type="component" value="Unassembled WGS sequence"/>
</dbReference>
<reference evidence="1 2" key="1">
    <citation type="submission" date="2012-08" db="EMBL/GenBank/DDBJ databases">
        <authorList>
            <person name="Harkins D.M."/>
            <person name="Durkin A.S."/>
            <person name="Selengut J.D."/>
            <person name="Sanka R."/>
            <person name="DePew J."/>
            <person name="Purushe J."/>
            <person name="Matthias M.A."/>
            <person name="Vinetz J.M."/>
            <person name="Sutton G.G."/>
            <person name="Nelson W.C."/>
            <person name="Fouts D.E."/>
        </authorList>
    </citation>
    <scope>NUCLEOTIDE SEQUENCE [LARGE SCALE GENOMIC DNA]</scope>
    <source>
        <strain evidence="1 2">MMD4847</strain>
    </source>
</reference>
<organism evidence="1 2">
    <name type="scientific">Leptospira licerasiae str. MMD4847</name>
    <dbReference type="NCBI Taxonomy" id="1049971"/>
    <lineage>
        <taxon>Bacteria</taxon>
        <taxon>Pseudomonadati</taxon>
        <taxon>Spirochaetota</taxon>
        <taxon>Spirochaetia</taxon>
        <taxon>Leptospirales</taxon>
        <taxon>Leptospiraceae</taxon>
        <taxon>Leptospira</taxon>
    </lineage>
</organism>
<accession>A0ABN0H6L3</accession>
<evidence type="ECO:0000313" key="2">
    <source>
        <dbReference type="Proteomes" id="UP000018720"/>
    </source>
</evidence>